<evidence type="ECO:0000256" key="1">
    <source>
        <dbReference type="ARBA" id="ARBA00023125"/>
    </source>
</evidence>
<dbReference type="EMBL" id="LR215973">
    <property type="protein sequence ID" value="VFB01717.1"/>
    <property type="molecule type" value="Genomic_DNA"/>
</dbReference>
<protein>
    <submittedName>
        <fullName evidence="4">Rut operon repressor</fullName>
    </submittedName>
</protein>
<dbReference type="GO" id="GO:0000976">
    <property type="term" value="F:transcription cis-regulatory region binding"/>
    <property type="evidence" value="ECO:0007669"/>
    <property type="project" value="TreeGrafter"/>
</dbReference>
<reference evidence="4 5" key="1">
    <citation type="submission" date="2019-02" db="EMBL/GenBank/DDBJ databases">
        <authorList>
            <consortium name="Pathogen Informatics"/>
        </authorList>
    </citation>
    <scope>NUCLEOTIDE SEQUENCE [LARGE SCALE GENOMIC DNA]</scope>
    <source>
        <strain evidence="4 5">3012STDY6756504</strain>
    </source>
</reference>
<dbReference type="Pfam" id="PF00440">
    <property type="entry name" value="TetR_N"/>
    <property type="match status" value="1"/>
</dbReference>
<organism evidence="4 5">
    <name type="scientific">Nocardia cyriacigeorgica</name>
    <dbReference type="NCBI Taxonomy" id="135487"/>
    <lineage>
        <taxon>Bacteria</taxon>
        <taxon>Bacillati</taxon>
        <taxon>Actinomycetota</taxon>
        <taxon>Actinomycetes</taxon>
        <taxon>Mycobacteriales</taxon>
        <taxon>Nocardiaceae</taxon>
        <taxon>Nocardia</taxon>
    </lineage>
</organism>
<dbReference type="PANTHER" id="PTHR30055">
    <property type="entry name" value="HTH-TYPE TRANSCRIPTIONAL REGULATOR RUTR"/>
    <property type="match status" value="1"/>
</dbReference>
<dbReference type="PRINTS" id="PR00455">
    <property type="entry name" value="HTHTETR"/>
</dbReference>
<dbReference type="InterPro" id="IPR009057">
    <property type="entry name" value="Homeodomain-like_sf"/>
</dbReference>
<dbReference type="PROSITE" id="PS50977">
    <property type="entry name" value="HTH_TETR_2"/>
    <property type="match status" value="1"/>
</dbReference>
<dbReference type="PANTHER" id="PTHR30055:SF158">
    <property type="entry name" value="POSSIBLE TRANSCRIPTIONAL REGULATORY PROTEIN (PROBABLY TETR-FAMILY)"/>
    <property type="match status" value="1"/>
</dbReference>
<evidence type="ECO:0000256" key="2">
    <source>
        <dbReference type="PROSITE-ProRule" id="PRU00335"/>
    </source>
</evidence>
<feature type="domain" description="HTH tetR-type" evidence="3">
    <location>
        <begin position="12"/>
        <end position="72"/>
    </location>
</feature>
<dbReference type="Gene3D" id="1.10.357.10">
    <property type="entry name" value="Tetracycline Repressor, domain 2"/>
    <property type="match status" value="1"/>
</dbReference>
<keyword evidence="1 2" id="KW-0238">DNA-binding</keyword>
<evidence type="ECO:0000313" key="5">
    <source>
        <dbReference type="Proteomes" id="UP000290439"/>
    </source>
</evidence>
<gene>
    <name evidence="4" type="primary">rutR_4</name>
    <name evidence="4" type="ORF">NCTC10797_05541</name>
</gene>
<dbReference type="AlphaFoldDB" id="A0A4U8W6D7"/>
<dbReference type="GO" id="GO:0003700">
    <property type="term" value="F:DNA-binding transcription factor activity"/>
    <property type="evidence" value="ECO:0007669"/>
    <property type="project" value="TreeGrafter"/>
</dbReference>
<evidence type="ECO:0000313" key="4">
    <source>
        <dbReference type="EMBL" id="VFB01717.1"/>
    </source>
</evidence>
<dbReference type="Proteomes" id="UP000290439">
    <property type="component" value="Chromosome"/>
</dbReference>
<name>A0A4U8W6D7_9NOCA</name>
<dbReference type="SUPFAM" id="SSF46689">
    <property type="entry name" value="Homeodomain-like"/>
    <property type="match status" value="1"/>
</dbReference>
<accession>A0A4U8W6D7</accession>
<dbReference type="InterPro" id="IPR001647">
    <property type="entry name" value="HTH_TetR"/>
</dbReference>
<proteinExistence type="predicted"/>
<dbReference type="InterPro" id="IPR050109">
    <property type="entry name" value="HTH-type_TetR-like_transc_reg"/>
</dbReference>
<sequence>MGTAGTKGVPRAERERQILDAATEEFGRHGYAGTSLAAVAARSGVSKPMVLAYFSSKDGLYAACVRRAGDNLTNHIETAMADGASGLQLPALVFTAIFAALEPRPNDWNVIWDRGLPEDGTALAEATRVRQRLIEQASRGAAVVGEAGTRTVDADDLAVLTEVWTGMVSSVVRWWLRHPEQSAPEMAARCLRIVDLIADAGMRDRQRTP</sequence>
<feature type="DNA-binding region" description="H-T-H motif" evidence="2">
    <location>
        <begin position="35"/>
        <end position="54"/>
    </location>
</feature>
<evidence type="ECO:0000259" key="3">
    <source>
        <dbReference type="PROSITE" id="PS50977"/>
    </source>
</evidence>
<dbReference type="RefSeq" id="WP_130919109.1">
    <property type="nucleotide sequence ID" value="NZ_JADLRK010000001.1"/>
</dbReference>